<dbReference type="EMBL" id="BONQ01000029">
    <property type="protein sequence ID" value="GIG44013.1"/>
    <property type="molecule type" value="Genomic_DNA"/>
</dbReference>
<organism evidence="1 2">
    <name type="scientific">Dactylosporangium siamense</name>
    <dbReference type="NCBI Taxonomy" id="685454"/>
    <lineage>
        <taxon>Bacteria</taxon>
        <taxon>Bacillati</taxon>
        <taxon>Actinomycetota</taxon>
        <taxon>Actinomycetes</taxon>
        <taxon>Micromonosporales</taxon>
        <taxon>Micromonosporaceae</taxon>
        <taxon>Dactylosporangium</taxon>
    </lineage>
</organism>
<name>A0A919PL34_9ACTN</name>
<dbReference type="Proteomes" id="UP000660611">
    <property type="component" value="Unassembled WGS sequence"/>
</dbReference>
<evidence type="ECO:0000313" key="1">
    <source>
        <dbReference type="EMBL" id="GIG44013.1"/>
    </source>
</evidence>
<sequence>MLDVMSMIGSPFRGLAAGAADHGAPEADVRVLTVIVAGPVAERGGGVAVGW</sequence>
<evidence type="ECO:0000313" key="2">
    <source>
        <dbReference type="Proteomes" id="UP000660611"/>
    </source>
</evidence>
<reference evidence="1" key="1">
    <citation type="submission" date="2021-01" db="EMBL/GenBank/DDBJ databases">
        <title>Whole genome shotgun sequence of Dactylosporangium siamense NBRC 106093.</title>
        <authorList>
            <person name="Komaki H."/>
            <person name="Tamura T."/>
        </authorList>
    </citation>
    <scope>NUCLEOTIDE SEQUENCE</scope>
    <source>
        <strain evidence="1">NBRC 106093</strain>
    </source>
</reference>
<comment type="caution">
    <text evidence="1">The sequence shown here is derived from an EMBL/GenBank/DDBJ whole genome shotgun (WGS) entry which is preliminary data.</text>
</comment>
<dbReference type="AlphaFoldDB" id="A0A919PL34"/>
<proteinExistence type="predicted"/>
<accession>A0A919PL34</accession>
<dbReference type="RefSeq" id="WP_203845859.1">
    <property type="nucleotide sequence ID" value="NZ_BAAAVW010000006.1"/>
</dbReference>
<keyword evidence="2" id="KW-1185">Reference proteome</keyword>
<protein>
    <submittedName>
        <fullName evidence="1">Uncharacterized protein</fullName>
    </submittedName>
</protein>
<gene>
    <name evidence="1" type="ORF">Dsi01nite_020540</name>
</gene>